<keyword evidence="5" id="KW-1185">Reference proteome</keyword>
<dbReference type="OrthoDB" id="9801773at2"/>
<protein>
    <recommendedName>
        <fullName evidence="6">TIGR01777 family protein</fullName>
    </recommendedName>
</protein>
<evidence type="ECO:0000313" key="4">
    <source>
        <dbReference type="EMBL" id="SEO30689.1"/>
    </source>
</evidence>
<evidence type="ECO:0000256" key="1">
    <source>
        <dbReference type="ARBA" id="ARBA00009353"/>
    </source>
</evidence>
<dbReference type="STRING" id="604089.SAMN04487942_2365"/>
<dbReference type="InterPro" id="IPR001509">
    <property type="entry name" value="Epimerase_deHydtase"/>
</dbReference>
<dbReference type="AlphaFoldDB" id="A0A1H8NMC9"/>
<feature type="domain" description="DUF1731" evidence="3">
    <location>
        <begin position="255"/>
        <end position="300"/>
    </location>
</feature>
<dbReference type="SUPFAM" id="SSF51735">
    <property type="entry name" value="NAD(P)-binding Rossmann-fold domains"/>
    <property type="match status" value="1"/>
</dbReference>
<evidence type="ECO:0000313" key="5">
    <source>
        <dbReference type="Proteomes" id="UP000198657"/>
    </source>
</evidence>
<evidence type="ECO:0008006" key="6">
    <source>
        <dbReference type="Google" id="ProtNLM"/>
    </source>
</evidence>
<gene>
    <name evidence="4" type="ORF">SAMN04487942_2365</name>
</gene>
<proteinExistence type="inferred from homology"/>
<comment type="similarity">
    <text evidence="1">Belongs to the NAD(P)-dependent epimerase/dehydratase family. SDR39U1 subfamily.</text>
</comment>
<dbReference type="Proteomes" id="UP000198657">
    <property type="component" value="Unassembled WGS sequence"/>
</dbReference>
<dbReference type="InterPro" id="IPR010099">
    <property type="entry name" value="SDR39U1"/>
</dbReference>
<evidence type="ECO:0000259" key="2">
    <source>
        <dbReference type="Pfam" id="PF01370"/>
    </source>
</evidence>
<dbReference type="RefSeq" id="WP_091171459.1">
    <property type="nucleotide sequence ID" value="NZ_CBCSFM010000009.1"/>
</dbReference>
<dbReference type="PANTHER" id="PTHR11092">
    <property type="entry name" value="SUGAR NUCLEOTIDE EPIMERASE RELATED"/>
    <property type="match status" value="1"/>
</dbReference>
<dbReference type="Pfam" id="PF08338">
    <property type="entry name" value="DUF1731"/>
    <property type="match status" value="1"/>
</dbReference>
<dbReference type="InterPro" id="IPR013549">
    <property type="entry name" value="DUF1731"/>
</dbReference>
<sequence length="304" mass="33926">MKKNVLISGGSGFIGRHLTTLLIAKGYSVSILSRSEKQNKGDIFYYKWDVSNQTIEESAVLKADYIIHLAGENIAEKRWTAKRKAVIIDSREKSTQLLYSVLKKNNKTLDAFISASAVGIYGAVNGEEICTEDMKPANDFLGYTCQKWEGSLDFIENLNIRTVKIRTGLVLGKNEGFLKKLIPLFKYRLGSALGSGKQYMPWIHVDDLCSIYYQAIVNPDMAGPYNAAINDNTTNSIFSKTLACVFGYSIWLPNVPAFVLKLAMGEMAKIVLTGRRVSSNKIEQTGFKFQFKNLEGALRNCLTK</sequence>
<feature type="domain" description="NAD-dependent epimerase/dehydratase" evidence="2">
    <location>
        <begin position="5"/>
        <end position="226"/>
    </location>
</feature>
<dbReference type="InterPro" id="IPR036291">
    <property type="entry name" value="NAD(P)-bd_dom_sf"/>
</dbReference>
<evidence type="ECO:0000259" key="3">
    <source>
        <dbReference type="Pfam" id="PF08338"/>
    </source>
</evidence>
<name>A0A1H8NMC9_9FLAO</name>
<dbReference type="EMBL" id="FODN01000005">
    <property type="protein sequence ID" value="SEO30689.1"/>
    <property type="molecule type" value="Genomic_DNA"/>
</dbReference>
<dbReference type="Gene3D" id="3.40.50.720">
    <property type="entry name" value="NAD(P)-binding Rossmann-like Domain"/>
    <property type="match status" value="1"/>
</dbReference>
<reference evidence="5" key="1">
    <citation type="submission" date="2016-10" db="EMBL/GenBank/DDBJ databases">
        <authorList>
            <person name="Varghese N."/>
            <person name="Submissions S."/>
        </authorList>
    </citation>
    <scope>NUCLEOTIDE SEQUENCE [LARGE SCALE GENOMIC DNA]</scope>
    <source>
        <strain evidence="5">CGMCC 1.8704</strain>
    </source>
</reference>
<organism evidence="4 5">
    <name type="scientific">Flavobacterium sinopsychrotolerans</name>
    <dbReference type="NCBI Taxonomy" id="604089"/>
    <lineage>
        <taxon>Bacteria</taxon>
        <taxon>Pseudomonadati</taxon>
        <taxon>Bacteroidota</taxon>
        <taxon>Flavobacteriia</taxon>
        <taxon>Flavobacteriales</taxon>
        <taxon>Flavobacteriaceae</taxon>
        <taxon>Flavobacterium</taxon>
    </lineage>
</organism>
<dbReference type="PANTHER" id="PTHR11092:SF0">
    <property type="entry name" value="EPIMERASE FAMILY PROTEIN SDR39U1"/>
    <property type="match status" value="1"/>
</dbReference>
<dbReference type="Pfam" id="PF01370">
    <property type="entry name" value="Epimerase"/>
    <property type="match status" value="1"/>
</dbReference>
<accession>A0A1H8NMC9</accession>
<dbReference type="NCBIfam" id="TIGR01777">
    <property type="entry name" value="yfcH"/>
    <property type="match status" value="1"/>
</dbReference>